<keyword evidence="3" id="KW-0378">Hydrolase</keyword>
<evidence type="ECO:0000259" key="2">
    <source>
        <dbReference type="Pfam" id="PF01757"/>
    </source>
</evidence>
<evidence type="ECO:0000313" key="3">
    <source>
        <dbReference type="EMBL" id="SEM47938.1"/>
    </source>
</evidence>
<dbReference type="GO" id="GO:0009103">
    <property type="term" value="P:lipopolysaccharide biosynthetic process"/>
    <property type="evidence" value="ECO:0007669"/>
    <property type="project" value="TreeGrafter"/>
</dbReference>
<feature type="transmembrane region" description="Helical" evidence="1">
    <location>
        <begin position="147"/>
        <end position="166"/>
    </location>
</feature>
<sequence length="352" mass="38969">MNPLTPDTTVMPPHAGAVRRDRLAALDGLRGLSALAVCLFHYTYMVQFMIPGAPLPAAQVWWGCYGVQLFFAISGFVILGSLARTRNVPSFARARAMRLLPEYWIAMTVTAALLALLGPTRLQVSPIDWLWNLPMLQLWSMTPMIDGVYWSLNLEVGFYAAMALIWRLGGTRRIETVVLCWLGVKWLFWLTEPNFRLALLFLTDQAAFFAIGLVTYRVWSGERHWTEQLPVIAAIGVTVFLTDPIHAHWLFLGMVPLFLLLAKGRLGWLAHPVLIWMGWLSYPFYLLHGAIGYAVIARLESVGIGPLLATLVALALTGSLAFGVATLCERARALAARRATKRPSATAAPALA</sequence>
<dbReference type="STRING" id="1166340.SAMN05192583_0349"/>
<dbReference type="InterPro" id="IPR050879">
    <property type="entry name" value="Acyltransferase_3"/>
</dbReference>
<feature type="domain" description="Acyltransferase 3" evidence="2">
    <location>
        <begin position="24"/>
        <end position="320"/>
    </location>
</feature>
<feature type="transmembrane region" description="Helical" evidence="1">
    <location>
        <begin position="197"/>
        <end position="219"/>
    </location>
</feature>
<dbReference type="Proteomes" id="UP000199206">
    <property type="component" value="Unassembled WGS sequence"/>
</dbReference>
<evidence type="ECO:0000256" key="1">
    <source>
        <dbReference type="SAM" id="Phobius"/>
    </source>
</evidence>
<dbReference type="GO" id="GO:0016747">
    <property type="term" value="F:acyltransferase activity, transferring groups other than amino-acyl groups"/>
    <property type="evidence" value="ECO:0007669"/>
    <property type="project" value="InterPro"/>
</dbReference>
<dbReference type="RefSeq" id="WP_093663735.1">
    <property type="nucleotide sequence ID" value="NZ_FOCF01000001.1"/>
</dbReference>
<keyword evidence="1" id="KW-0812">Transmembrane</keyword>
<keyword evidence="3" id="KW-0012">Acyltransferase</keyword>
<dbReference type="GO" id="GO:0016787">
    <property type="term" value="F:hydrolase activity"/>
    <property type="evidence" value="ECO:0007669"/>
    <property type="project" value="UniProtKB-KW"/>
</dbReference>
<dbReference type="PANTHER" id="PTHR23028">
    <property type="entry name" value="ACETYLTRANSFERASE"/>
    <property type="match status" value="1"/>
</dbReference>
<feature type="transmembrane region" description="Helical" evidence="1">
    <location>
        <begin position="103"/>
        <end position="127"/>
    </location>
</feature>
<accession>A0A1H7YRM1</accession>
<feature type="transmembrane region" description="Helical" evidence="1">
    <location>
        <begin position="60"/>
        <end position="82"/>
    </location>
</feature>
<keyword evidence="1" id="KW-0472">Membrane</keyword>
<feature type="transmembrane region" description="Helical" evidence="1">
    <location>
        <begin position="231"/>
        <end position="261"/>
    </location>
</feature>
<name>A0A1H7YRM1_9SPHN</name>
<dbReference type="InterPro" id="IPR002656">
    <property type="entry name" value="Acyl_transf_3_dom"/>
</dbReference>
<feature type="transmembrane region" description="Helical" evidence="1">
    <location>
        <begin position="273"/>
        <end position="296"/>
    </location>
</feature>
<gene>
    <name evidence="3" type="ORF">SAMN05192583_0349</name>
</gene>
<keyword evidence="1" id="KW-1133">Transmembrane helix</keyword>
<keyword evidence="4" id="KW-1185">Reference proteome</keyword>
<dbReference type="OrthoDB" id="9807745at2"/>
<organism evidence="3 4">
    <name type="scientific">Sphingomonas gellani</name>
    <dbReference type="NCBI Taxonomy" id="1166340"/>
    <lineage>
        <taxon>Bacteria</taxon>
        <taxon>Pseudomonadati</taxon>
        <taxon>Pseudomonadota</taxon>
        <taxon>Alphaproteobacteria</taxon>
        <taxon>Sphingomonadales</taxon>
        <taxon>Sphingomonadaceae</taxon>
        <taxon>Sphingomonas</taxon>
    </lineage>
</organism>
<feature type="transmembrane region" description="Helical" evidence="1">
    <location>
        <begin position="29"/>
        <end position="48"/>
    </location>
</feature>
<dbReference type="EMBL" id="FOCF01000001">
    <property type="protein sequence ID" value="SEM47938.1"/>
    <property type="molecule type" value="Genomic_DNA"/>
</dbReference>
<reference evidence="4" key="1">
    <citation type="submission" date="2016-10" db="EMBL/GenBank/DDBJ databases">
        <authorList>
            <person name="Varghese N."/>
            <person name="Submissions S."/>
        </authorList>
    </citation>
    <scope>NUCLEOTIDE SEQUENCE [LARGE SCALE GENOMIC DNA]</scope>
    <source>
        <strain evidence="4">S6-262</strain>
    </source>
</reference>
<dbReference type="AlphaFoldDB" id="A0A1H7YRM1"/>
<keyword evidence="3" id="KW-0808">Transferase</keyword>
<proteinExistence type="predicted"/>
<dbReference type="PANTHER" id="PTHR23028:SF53">
    <property type="entry name" value="ACYL_TRANSF_3 DOMAIN-CONTAINING PROTEIN"/>
    <property type="match status" value="1"/>
</dbReference>
<dbReference type="Pfam" id="PF01757">
    <property type="entry name" value="Acyl_transf_3"/>
    <property type="match status" value="1"/>
</dbReference>
<dbReference type="GO" id="GO:0016020">
    <property type="term" value="C:membrane"/>
    <property type="evidence" value="ECO:0007669"/>
    <property type="project" value="TreeGrafter"/>
</dbReference>
<evidence type="ECO:0000313" key="4">
    <source>
        <dbReference type="Proteomes" id="UP000199206"/>
    </source>
</evidence>
<feature type="transmembrane region" description="Helical" evidence="1">
    <location>
        <begin position="308"/>
        <end position="328"/>
    </location>
</feature>
<protein>
    <submittedName>
        <fullName evidence="3">Peptidoglycan/LPS O-acetylase OafA/YrhL, contains acyltransferase and SGNH-hydrolase domains</fullName>
    </submittedName>
</protein>